<dbReference type="EMBL" id="NWUJ01000007">
    <property type="protein sequence ID" value="PFH34153.1"/>
    <property type="molecule type" value="Genomic_DNA"/>
</dbReference>
<evidence type="ECO:0000313" key="2">
    <source>
        <dbReference type="EMBL" id="PFH34153.1"/>
    </source>
</evidence>
<dbReference type="Proteomes" id="UP000224006">
    <property type="component" value="Unassembled WGS sequence"/>
</dbReference>
<dbReference type="GeneID" id="40312231"/>
<protein>
    <submittedName>
        <fullName evidence="2">Uncharacterized protein</fullName>
    </submittedName>
</protein>
<dbReference type="OrthoDB" id="331925at2759"/>
<feature type="compositionally biased region" description="Basic and acidic residues" evidence="1">
    <location>
        <begin position="1657"/>
        <end position="1672"/>
    </location>
</feature>
<gene>
    <name evidence="2" type="ORF">BESB_073050</name>
</gene>
<accession>A0A2A9MEQ3</accession>
<dbReference type="KEGG" id="bbes:BESB_073050"/>
<feature type="region of interest" description="Disordered" evidence="1">
    <location>
        <begin position="2327"/>
        <end position="2400"/>
    </location>
</feature>
<feature type="region of interest" description="Disordered" evidence="1">
    <location>
        <begin position="2419"/>
        <end position="2483"/>
    </location>
</feature>
<feature type="region of interest" description="Disordered" evidence="1">
    <location>
        <begin position="426"/>
        <end position="449"/>
    </location>
</feature>
<feature type="region of interest" description="Disordered" evidence="1">
    <location>
        <begin position="1"/>
        <end position="97"/>
    </location>
</feature>
<feature type="region of interest" description="Disordered" evidence="1">
    <location>
        <begin position="1060"/>
        <end position="1091"/>
    </location>
</feature>
<evidence type="ECO:0000313" key="3">
    <source>
        <dbReference type="Proteomes" id="UP000224006"/>
    </source>
</evidence>
<comment type="caution">
    <text evidence="2">The sequence shown here is derived from an EMBL/GenBank/DDBJ whole genome shotgun (WGS) entry which is preliminary data.</text>
</comment>
<feature type="compositionally biased region" description="Basic and acidic residues" evidence="1">
    <location>
        <begin position="2426"/>
        <end position="2446"/>
    </location>
</feature>
<feature type="region of interest" description="Disordered" evidence="1">
    <location>
        <begin position="1795"/>
        <end position="1825"/>
    </location>
</feature>
<feature type="compositionally biased region" description="Basic and acidic residues" evidence="1">
    <location>
        <begin position="1064"/>
        <end position="1075"/>
    </location>
</feature>
<feature type="region of interest" description="Disordered" evidence="1">
    <location>
        <begin position="149"/>
        <end position="194"/>
    </location>
</feature>
<feature type="compositionally biased region" description="Basic and acidic residues" evidence="1">
    <location>
        <begin position="178"/>
        <end position="194"/>
    </location>
</feature>
<feature type="region of interest" description="Disordered" evidence="1">
    <location>
        <begin position="1657"/>
        <end position="1681"/>
    </location>
</feature>
<feature type="compositionally biased region" description="Basic and acidic residues" evidence="1">
    <location>
        <begin position="2453"/>
        <end position="2466"/>
    </location>
</feature>
<feature type="region of interest" description="Disordered" evidence="1">
    <location>
        <begin position="340"/>
        <end position="369"/>
    </location>
</feature>
<feature type="compositionally biased region" description="Basic and acidic residues" evidence="1">
    <location>
        <begin position="1803"/>
        <end position="1821"/>
    </location>
</feature>
<name>A0A2A9MEQ3_BESBE</name>
<feature type="compositionally biased region" description="Basic and acidic residues" evidence="1">
    <location>
        <begin position="1462"/>
        <end position="1482"/>
    </location>
</feature>
<dbReference type="RefSeq" id="XP_029218162.1">
    <property type="nucleotide sequence ID" value="XM_029365678.1"/>
</dbReference>
<feature type="region of interest" description="Disordered" evidence="1">
    <location>
        <begin position="1729"/>
        <end position="1772"/>
    </location>
</feature>
<feature type="compositionally biased region" description="Low complexity" evidence="1">
    <location>
        <begin position="1345"/>
        <end position="1361"/>
    </location>
</feature>
<feature type="region of interest" description="Disordered" evidence="1">
    <location>
        <begin position="1455"/>
        <end position="1536"/>
    </location>
</feature>
<sequence>MSSASRAAGLSPTSGAASERGLSPARGQKKMKLPAGPGICASRLSSESSQMESSSPGRRLQDRVPATASDCSLADASWPADPLSRRDSEDGAPPQLPCACLASRFGAKCPPSASLSLKDREQLWQVVDTLRGVRSRGFSADAFRAAAETLGERKGPLRRDRSGVPPDDESPSLDGEAPEGRAAGKDSAGGEERSAWTNPTLFCSLFLSLRSFSTRRAGDNAEGCERVAEVDTIRHADIPQREAHGGRSFALNSSRCEAGCQESKSTLRSSEEPPAAGSAERSTNRRCEGRLEEAVQAPGPRPEDASASDLLSACREFNSGFESLVELSTSLQAPVQDERDFAAASGKDAEERGTLPRQPEDDSVEKDGRTQHTSLVHCLFCRSLPGSRGGCHHGEAEAEERHPGQAGTWCICRGRRALVSLFSCSPKSSNSSRAVSCPSSSSSCRLPRPLSDSASASARRSSCASSFRVSPSSPATALALAGAVAFFAAVAERLPALLCALSPSVSLLLAALRHSLASLELPTPWRPSVAQTGARPPLSCLPASGEVVALLAALLPAVSCTLVDAALLLSSPCSLGSCAAARRARESEEPEDPHDAAAHARDACTAGGVADEGPVSAQAGEVFLALGALQSELFAETVQTALLALYFSHTAKPEGELRALERLVDVAAAIAAGAFQGPRTVEEGLGGGVEFAAQCVNEGAWGCGILPPPCESEGYRLLCERKRCLAEALCGGEGLSREESRQGSSFLSRGPSLLAALIRQASAAARPHSSRRPALTLYAHVREDLSPLPPSSFSHLSFSRVSFPPSFSARSPCASLPRSAVGDACAGSRAAEALLQAHAWGVSQTLLYSLFSGACLHSSALERHPRALEGTWRRLFALVRLRLSAGSRSLPFFCGRTSPPFPPQGSLASLSSCRSPAEASPASAASALASAASAASSARFPSLPVSSDSRVGPFEARVECLRSSAFDFCLCLRDDLRHPLSSFCHPLAGLPPSRVEREDSLAGLLSYFVRSLAGEATRGEAPLESLPSFLSLLLLRLAAQHLARVASLLVSLLPRAPRASRLRRSPEGQTHEKEGWLAPSGGAEKTSACGPGEAKHAAIDISEDGMKDELHRVSQLFCFYADTLMSLYRGQSLGGSRADLPLSLSLLLEHAQQACRGRRQGGCVSFDAERAFFAPKRMRSSAGEAPGSLRAPRSGDSGQSAERPSSSSLSNARAKKPRGDRERASAEEVGDATAEELRDVWLDGVSTACGAPLPSPEEAGAPRSLFAFHASTAFRRFLRAWIKLEALAVSPDLKTFLRDCMHASSPARSGVSPSSPQSFARAPSSRGDSAAWTPSAENDPMRGYAGRASPPRLASSRASSSSESVGLLSAAQLSGGRALDSERAAEDRGSRVTCDTLTSGARACLLCFLACGSPAEREAFRRELRGLGPREGVPAHHVDGLFLKLIFQVPSFLAQTEGPSQRAREGREAPHGGAVERENEDGHEGEEVEAARSADGGSSDINKTQPSDEGESAEARELTWSDAEGDVETGDAREGKRQAMKAHKGAGRFLSDAARESGWESSGASLLSTQGRAVLYAVRTLEQWALTHPFECREKSALLAPPKSSSASWSASASALSGWAQEGKVFFPLAASAPLHQTAAWLLQASLALLGGAEADASREERRGATRRRNTDAEEACSPRSERKGCRVAAAALLRRFFGWSASPHPALQALAIKLWRLVGLLAMRRPAVSPVSLSRPPSGAPGAEAASQTEAPGRGGAGAAGTGSRPPARRSPLGAAAASLLDALFLLATRPPPGGSTLPGFERQDAAGRAKAPDGPHGDAESLSPLLSQFAPSVGQTQLLSCLGAALAKASDTARMELLASRLLPYAQRTVSSVKETGAQPFLPGAEAETGGTRGAGTQQAQGLGECAVAADTSALMLLEILANIPASLLTREPQSVAKIGCFETSAPARMPCDRLSERDSLESLSREGAKGASTLLGCMDSLLEALLEVAFERAVSQQSKRSESEDGGRGPSPGVQQKIDAALRQVAREETLRRLQVSASLSSASASNGSASAASEGAMAVERLDETDTRTPLATGNGVAAESVSPAAEAQATEAVRRLFNAEDLREALRGVSTPDVDEERIAVELVCRFCVSVLAWGEGGSLAALVVAQHSVELASFLEHYLCCPAHFARGVFSQGSCGNPREEAEGGTPVALLFAAALAVCCCACVEEGESRLGAEKQRQIAEGREGNLPGNEETAEVRRSRERLVWVIEGSLNSMLRRSPAFILRVLINAVVFVGTRVPSCPFLSRLLDAAATSVARLETSLPALPRRVLLTCIAAIRDERGGAESTPLPPGRQVGAGVRTPPSPSGDARRGPKSGQAGEAGHARRAGLQGEGAAPAERWRQEETDTEGGDRLQRVLREAEATLRRGIPRSWYEETPAASEKSEREARHDVFAKDDCEKGGQRKTRGKHGEERARGWRDSAGDSSDSSAERGKTRRREASLRGDFLRSVFTRLRETARVIESRDGAAATELRDCLALLHDELLAGPL</sequence>
<feature type="compositionally biased region" description="Basic and acidic residues" evidence="1">
    <location>
        <begin position="2383"/>
        <end position="2400"/>
    </location>
</feature>
<feature type="compositionally biased region" description="Basic and acidic residues" evidence="1">
    <location>
        <begin position="1217"/>
        <end position="1226"/>
    </location>
</feature>
<feature type="region of interest" description="Disordered" evidence="1">
    <location>
        <begin position="1304"/>
        <end position="1361"/>
    </location>
</feature>
<feature type="region of interest" description="Disordered" evidence="1">
    <location>
        <begin position="262"/>
        <end position="288"/>
    </location>
</feature>
<feature type="compositionally biased region" description="Low complexity" evidence="1">
    <location>
        <begin position="1304"/>
        <end position="1316"/>
    </location>
</feature>
<feature type="region of interest" description="Disordered" evidence="1">
    <location>
        <begin position="1177"/>
        <end position="1232"/>
    </location>
</feature>
<organism evidence="2 3">
    <name type="scientific">Besnoitia besnoiti</name>
    <name type="common">Apicomplexan protozoan</name>
    <dbReference type="NCBI Taxonomy" id="94643"/>
    <lineage>
        <taxon>Eukaryota</taxon>
        <taxon>Sar</taxon>
        <taxon>Alveolata</taxon>
        <taxon>Apicomplexa</taxon>
        <taxon>Conoidasida</taxon>
        <taxon>Coccidia</taxon>
        <taxon>Eucoccidiorida</taxon>
        <taxon>Eimeriorina</taxon>
        <taxon>Sarcocystidae</taxon>
        <taxon>Besnoitia</taxon>
    </lineage>
</organism>
<feature type="compositionally biased region" description="Polar residues" evidence="1">
    <location>
        <begin position="1196"/>
        <end position="1211"/>
    </location>
</feature>
<evidence type="ECO:0000256" key="1">
    <source>
        <dbReference type="SAM" id="MobiDB-lite"/>
    </source>
</evidence>
<proteinExistence type="predicted"/>
<feature type="compositionally biased region" description="Low complexity" evidence="1">
    <location>
        <begin position="1763"/>
        <end position="1772"/>
    </location>
</feature>
<feature type="compositionally biased region" description="Basic and acidic residues" evidence="1">
    <location>
        <begin position="150"/>
        <end position="162"/>
    </location>
</feature>
<feature type="compositionally biased region" description="Low complexity" evidence="1">
    <location>
        <begin position="428"/>
        <end position="449"/>
    </location>
</feature>
<keyword evidence="3" id="KW-1185">Reference proteome</keyword>
<feature type="region of interest" description="Disordered" evidence="1">
    <location>
        <begin position="1999"/>
        <end position="2018"/>
    </location>
</feature>
<feature type="compositionally biased region" description="Low complexity" evidence="1">
    <location>
        <begin position="1886"/>
        <end position="1900"/>
    </location>
</feature>
<feature type="compositionally biased region" description="Polar residues" evidence="1">
    <location>
        <begin position="1"/>
        <end position="16"/>
    </location>
</feature>
<reference evidence="2 3" key="1">
    <citation type="submission" date="2017-09" db="EMBL/GenBank/DDBJ databases">
        <title>Genome sequencing of Besnoitia besnoiti strain Bb-Ger1.</title>
        <authorList>
            <person name="Schares G."/>
            <person name="Venepally P."/>
            <person name="Lorenzi H.A."/>
        </authorList>
    </citation>
    <scope>NUCLEOTIDE SEQUENCE [LARGE SCALE GENOMIC DNA]</scope>
    <source>
        <strain evidence="2 3">Bb-Ger1</strain>
    </source>
</reference>
<dbReference type="VEuPathDB" id="ToxoDB:BESB_073050"/>
<feature type="region of interest" description="Disordered" evidence="1">
    <location>
        <begin position="1881"/>
        <end position="1900"/>
    </location>
</feature>
<feature type="compositionally biased region" description="Basic and acidic residues" evidence="1">
    <location>
        <begin position="2473"/>
        <end position="2483"/>
    </location>
</feature>
<feature type="compositionally biased region" description="Low complexity" evidence="1">
    <location>
        <begin position="1737"/>
        <end position="1748"/>
    </location>
</feature>
<feature type="compositionally biased region" description="Low complexity" evidence="1">
    <location>
        <begin position="42"/>
        <end position="55"/>
    </location>
</feature>